<proteinExistence type="predicted"/>
<dbReference type="Pfam" id="PF02596">
    <property type="entry name" value="DUF169"/>
    <property type="match status" value="1"/>
</dbReference>
<keyword evidence="2" id="KW-1185">Reference proteome</keyword>
<evidence type="ECO:0000313" key="2">
    <source>
        <dbReference type="Proteomes" id="UP001162891"/>
    </source>
</evidence>
<protein>
    <recommendedName>
        <fullName evidence="3">DUF169 domain-containing protein</fullName>
    </recommendedName>
</protein>
<gene>
    <name evidence="1" type="ORF">AMOR_01600</name>
</gene>
<dbReference type="PANTHER" id="PTHR37954:SF3">
    <property type="entry name" value="DUF169 DOMAIN-CONTAINING PROTEIN"/>
    <property type="match status" value="1"/>
</dbReference>
<dbReference type="PANTHER" id="PTHR37954">
    <property type="entry name" value="BLL4979 PROTEIN"/>
    <property type="match status" value="1"/>
</dbReference>
<evidence type="ECO:0008006" key="3">
    <source>
        <dbReference type="Google" id="ProtNLM"/>
    </source>
</evidence>
<evidence type="ECO:0000313" key="1">
    <source>
        <dbReference type="EMBL" id="BDG01164.1"/>
    </source>
</evidence>
<sequence length="263" mass="28582">MDASTLNAQLEKHLRVSTFPVGIRSLAPGEPAPPKAKRPLQHLGVKVAICQGIGFARRYGWTLAMGGEDLSCPIAKAVFGFAPRNEYYTSGALADGMYASCREAGARFEEALAKYEPGETGLVVAGPLGRIDFVPQTVLVYGNSAQVLRLLNACLFEKGGAIGGEFSGRGDCSDIVIRSHRQQKPQVILPCYGDRIFGMTADDEMAFTFPFAMAEQVVKGLEGTHAGGVRYPIPVYLRYQAEFPKSYQELEKLWADPEAKDRG</sequence>
<dbReference type="EMBL" id="AP025591">
    <property type="protein sequence ID" value="BDG01164.1"/>
    <property type="molecule type" value="Genomic_DNA"/>
</dbReference>
<organism evidence="1 2">
    <name type="scientific">Anaeromyxobacter oryzae</name>
    <dbReference type="NCBI Taxonomy" id="2918170"/>
    <lineage>
        <taxon>Bacteria</taxon>
        <taxon>Pseudomonadati</taxon>
        <taxon>Myxococcota</taxon>
        <taxon>Myxococcia</taxon>
        <taxon>Myxococcales</taxon>
        <taxon>Cystobacterineae</taxon>
        <taxon>Anaeromyxobacteraceae</taxon>
        <taxon>Anaeromyxobacter</taxon>
    </lineage>
</organism>
<name>A0ABM7WNX9_9BACT</name>
<reference evidence="2" key="1">
    <citation type="journal article" date="2022" name="Int. J. Syst. Evol. Microbiol.">
        <title>Anaeromyxobacter oryzae sp. nov., Anaeromyxobacter diazotrophicus sp. nov. and Anaeromyxobacter paludicola sp. nov., isolated from paddy soils.</title>
        <authorList>
            <person name="Itoh H."/>
            <person name="Xu Z."/>
            <person name="Mise K."/>
            <person name="Masuda Y."/>
            <person name="Ushijima N."/>
            <person name="Hayakawa C."/>
            <person name="Shiratori Y."/>
            <person name="Senoo K."/>
        </authorList>
    </citation>
    <scope>NUCLEOTIDE SEQUENCE [LARGE SCALE GENOMIC DNA]</scope>
    <source>
        <strain evidence="2">Red232</strain>
    </source>
</reference>
<accession>A0ABM7WNX9</accession>
<dbReference type="InterPro" id="IPR003748">
    <property type="entry name" value="DUF169"/>
</dbReference>
<dbReference type="RefSeq" id="WP_248357560.1">
    <property type="nucleotide sequence ID" value="NZ_AP025591.1"/>
</dbReference>
<dbReference type="Proteomes" id="UP001162891">
    <property type="component" value="Chromosome"/>
</dbReference>